<protein>
    <submittedName>
        <fullName evidence="1">Uncharacterized protein</fullName>
    </submittedName>
</protein>
<keyword evidence="2" id="KW-1185">Reference proteome</keyword>
<comment type="caution">
    <text evidence="1">The sequence shown here is derived from an EMBL/GenBank/DDBJ whole genome shotgun (WGS) entry which is preliminary data.</text>
</comment>
<evidence type="ECO:0000313" key="2">
    <source>
        <dbReference type="Proteomes" id="UP001054821"/>
    </source>
</evidence>
<dbReference type="Proteomes" id="UP001054821">
    <property type="component" value="Chromosome 2"/>
</dbReference>
<gene>
    <name evidence="1" type="ORF">L3X38_012790</name>
</gene>
<name>A0AAD4WJZ2_PRUDU</name>
<dbReference type="AlphaFoldDB" id="A0AAD4WJZ2"/>
<evidence type="ECO:0000313" key="1">
    <source>
        <dbReference type="EMBL" id="KAI5344913.1"/>
    </source>
</evidence>
<organism evidence="1 2">
    <name type="scientific">Prunus dulcis</name>
    <name type="common">Almond</name>
    <name type="synonym">Amygdalus dulcis</name>
    <dbReference type="NCBI Taxonomy" id="3755"/>
    <lineage>
        <taxon>Eukaryota</taxon>
        <taxon>Viridiplantae</taxon>
        <taxon>Streptophyta</taxon>
        <taxon>Embryophyta</taxon>
        <taxon>Tracheophyta</taxon>
        <taxon>Spermatophyta</taxon>
        <taxon>Magnoliopsida</taxon>
        <taxon>eudicotyledons</taxon>
        <taxon>Gunneridae</taxon>
        <taxon>Pentapetalae</taxon>
        <taxon>rosids</taxon>
        <taxon>fabids</taxon>
        <taxon>Rosales</taxon>
        <taxon>Rosaceae</taxon>
        <taxon>Amygdaloideae</taxon>
        <taxon>Amygdaleae</taxon>
        <taxon>Prunus</taxon>
    </lineage>
</organism>
<dbReference type="EMBL" id="JAJFAZ020000002">
    <property type="protein sequence ID" value="KAI5344913.1"/>
    <property type="molecule type" value="Genomic_DNA"/>
</dbReference>
<accession>A0AAD4WJZ2</accession>
<reference evidence="1 2" key="1">
    <citation type="journal article" date="2022" name="G3 (Bethesda)">
        <title>Whole-genome sequence and methylome profiling of the almond [Prunus dulcis (Mill.) D.A. Webb] cultivar 'Nonpareil'.</title>
        <authorList>
            <person name="D'Amico-Willman K.M."/>
            <person name="Ouma W.Z."/>
            <person name="Meulia T."/>
            <person name="Sideli G.M."/>
            <person name="Gradziel T.M."/>
            <person name="Fresnedo-Ramirez J."/>
        </authorList>
    </citation>
    <scope>NUCLEOTIDE SEQUENCE [LARGE SCALE GENOMIC DNA]</scope>
    <source>
        <strain evidence="1">Clone GOH B32 T37-40</strain>
    </source>
</reference>
<proteinExistence type="predicted"/>
<sequence length="92" mass="10193">MDSTSIFSQPSPNCHSLCNETYMQYCTQPDNSKAQISSPHTPTHPIAVASDCSHHAALHVNIAILKLRQLQLNSLSRNQKPLELDSKCYTAL</sequence>